<reference evidence="1" key="1">
    <citation type="submission" date="2021-01" db="EMBL/GenBank/DDBJ databases">
        <title>Whole genome shotgun sequence of Rhizocola hellebori NBRC 109834.</title>
        <authorList>
            <person name="Komaki H."/>
            <person name="Tamura T."/>
        </authorList>
    </citation>
    <scope>NUCLEOTIDE SEQUENCE</scope>
    <source>
        <strain evidence="1">NBRC 109834</strain>
    </source>
</reference>
<dbReference type="EMBL" id="BONY01000021">
    <property type="protein sequence ID" value="GIH05684.1"/>
    <property type="molecule type" value="Genomic_DNA"/>
</dbReference>
<dbReference type="AlphaFoldDB" id="A0A8J3Q7X8"/>
<dbReference type="Proteomes" id="UP000612899">
    <property type="component" value="Unassembled WGS sequence"/>
</dbReference>
<name>A0A8J3Q7X8_9ACTN</name>
<protein>
    <submittedName>
        <fullName evidence="1">Uncharacterized protein</fullName>
    </submittedName>
</protein>
<evidence type="ECO:0000313" key="2">
    <source>
        <dbReference type="Proteomes" id="UP000612899"/>
    </source>
</evidence>
<organism evidence="1 2">
    <name type="scientific">Rhizocola hellebori</name>
    <dbReference type="NCBI Taxonomy" id="1392758"/>
    <lineage>
        <taxon>Bacteria</taxon>
        <taxon>Bacillati</taxon>
        <taxon>Actinomycetota</taxon>
        <taxon>Actinomycetes</taxon>
        <taxon>Micromonosporales</taxon>
        <taxon>Micromonosporaceae</taxon>
        <taxon>Rhizocola</taxon>
    </lineage>
</organism>
<dbReference type="RefSeq" id="WP_203909532.1">
    <property type="nucleotide sequence ID" value="NZ_BONY01000021.1"/>
</dbReference>
<comment type="caution">
    <text evidence="1">The sequence shown here is derived from an EMBL/GenBank/DDBJ whole genome shotgun (WGS) entry which is preliminary data.</text>
</comment>
<gene>
    <name evidence="1" type="ORF">Rhe02_37510</name>
</gene>
<keyword evidence="2" id="KW-1185">Reference proteome</keyword>
<accession>A0A8J3Q7X8</accession>
<proteinExistence type="predicted"/>
<evidence type="ECO:0000313" key="1">
    <source>
        <dbReference type="EMBL" id="GIH05684.1"/>
    </source>
</evidence>
<sequence length="62" mass="6645">MTTDNNSTIASAGRPERPIVALAWPTGRPIYPYTADEIAAGVDLYTRRLKAEAAEAGDPDAR</sequence>